<name>A0A2C9VIY0_MANES</name>
<protein>
    <submittedName>
        <fullName evidence="2">Uncharacterized protein</fullName>
    </submittedName>
</protein>
<proteinExistence type="predicted"/>
<dbReference type="PANTHER" id="PTHR33983:SF19">
    <property type="match status" value="1"/>
</dbReference>
<dbReference type="Gramene" id="Manes.07G007900.1.v8.1">
    <property type="protein sequence ID" value="Manes.07G007900.1.v8.1.CDS.1"/>
    <property type="gene ID" value="Manes.07G007900.v8.1"/>
</dbReference>
<evidence type="ECO:0000313" key="2">
    <source>
        <dbReference type="EMBL" id="OAY44817.1"/>
    </source>
</evidence>
<dbReference type="PANTHER" id="PTHR33983">
    <property type="entry name" value="OS07G0185900 PROTEIN"/>
    <property type="match status" value="1"/>
</dbReference>
<accession>A0A2C9VIY0</accession>
<reference evidence="3" key="1">
    <citation type="journal article" date="2016" name="Nat. Biotechnol.">
        <title>Sequencing wild and cultivated cassava and related species reveals extensive interspecific hybridization and genetic diversity.</title>
        <authorList>
            <person name="Bredeson J.V."/>
            <person name="Lyons J.B."/>
            <person name="Prochnik S.E."/>
            <person name="Wu G.A."/>
            <person name="Ha C.M."/>
            <person name="Edsinger-Gonzales E."/>
            <person name="Grimwood J."/>
            <person name="Schmutz J."/>
            <person name="Rabbi I.Y."/>
            <person name="Egesi C."/>
            <person name="Nauluvula P."/>
            <person name="Lebot V."/>
            <person name="Ndunguru J."/>
            <person name="Mkamilo G."/>
            <person name="Bart R.S."/>
            <person name="Setter T.L."/>
            <person name="Gleadow R.M."/>
            <person name="Kulakow P."/>
            <person name="Ferguson M.E."/>
            <person name="Rounsley S."/>
            <person name="Rokhsar D.S."/>
        </authorList>
    </citation>
    <scope>NUCLEOTIDE SEQUENCE [LARGE SCALE GENOMIC DNA]</scope>
    <source>
        <strain evidence="3">cv. AM560-2</strain>
    </source>
</reference>
<gene>
    <name evidence="2" type="ORF">MANES_07G007900v8</name>
</gene>
<dbReference type="Proteomes" id="UP000091857">
    <property type="component" value="Chromosome 7"/>
</dbReference>
<comment type="caution">
    <text evidence="2">The sequence shown here is derived from an EMBL/GenBank/DDBJ whole genome shotgun (WGS) entry which is preliminary data.</text>
</comment>
<dbReference type="EMBL" id="CM004393">
    <property type="protein sequence ID" value="OAY44817.1"/>
    <property type="molecule type" value="Genomic_DNA"/>
</dbReference>
<evidence type="ECO:0000256" key="1">
    <source>
        <dbReference type="SAM" id="MobiDB-lite"/>
    </source>
</evidence>
<evidence type="ECO:0000313" key="3">
    <source>
        <dbReference type="Proteomes" id="UP000091857"/>
    </source>
</evidence>
<dbReference type="AlphaFoldDB" id="A0A2C9VIY0"/>
<keyword evidence="3" id="KW-1185">Reference proteome</keyword>
<sequence length="80" mass="9104">MGKYMEILDVGVRIVARFHSHCPQTARMYYHPPPNSDHHHHHQHRDGSGTDSVCSDNRVGFCPSKAAMEVDVKDFILFSV</sequence>
<dbReference type="STRING" id="3983.A0A2C9VIY0"/>
<feature type="region of interest" description="Disordered" evidence="1">
    <location>
        <begin position="29"/>
        <end position="52"/>
    </location>
</feature>
<organism evidence="2 3">
    <name type="scientific">Manihot esculenta</name>
    <name type="common">Cassava</name>
    <name type="synonym">Jatropha manihot</name>
    <dbReference type="NCBI Taxonomy" id="3983"/>
    <lineage>
        <taxon>Eukaryota</taxon>
        <taxon>Viridiplantae</taxon>
        <taxon>Streptophyta</taxon>
        <taxon>Embryophyta</taxon>
        <taxon>Tracheophyta</taxon>
        <taxon>Spermatophyta</taxon>
        <taxon>Magnoliopsida</taxon>
        <taxon>eudicotyledons</taxon>
        <taxon>Gunneridae</taxon>
        <taxon>Pentapetalae</taxon>
        <taxon>rosids</taxon>
        <taxon>fabids</taxon>
        <taxon>Malpighiales</taxon>
        <taxon>Euphorbiaceae</taxon>
        <taxon>Crotonoideae</taxon>
        <taxon>Manihoteae</taxon>
        <taxon>Manihot</taxon>
    </lineage>
</organism>